<evidence type="ECO:0000259" key="3">
    <source>
        <dbReference type="Pfam" id="PF12146"/>
    </source>
</evidence>
<protein>
    <submittedName>
        <fullName evidence="4">Alpha/beta hydrolase</fullName>
    </submittedName>
</protein>
<sequence>MSRVDVRFPSGPGWCAAWWYEPDGVDAPGPVVIMAHGLGGVKEMRLDAYAERFVAEGYRVLVFDYRHFGASDGEPRELLDIQRQLDDWAAAMHHVRSVPQVDRGRIVLWGTSFGGGHVIEAASRDGGVAAIISQCPFTDGFASSRTVGLRSLLKLTVLGVRDALRGLRGKPPVRVAVAGRRGEAALMTAPDVVPGYLALSPPGPPPPDRVAARVALRIPLYYPGRAAASLECPALFCVAMKDSVAPSRSTIWHVRKARHGRIKRYRTGHFDLYVEPWFDEVVTDQIEFLRETVPV</sequence>
<comment type="similarity">
    <text evidence="1">Belongs to the AB hydrolase superfamily.</text>
</comment>
<dbReference type="GO" id="GO:0052689">
    <property type="term" value="F:carboxylic ester hydrolase activity"/>
    <property type="evidence" value="ECO:0007669"/>
    <property type="project" value="UniProtKB-ARBA"/>
</dbReference>
<dbReference type="PANTHER" id="PTHR22946">
    <property type="entry name" value="DIENELACTONE HYDROLASE DOMAIN-CONTAINING PROTEIN-RELATED"/>
    <property type="match status" value="1"/>
</dbReference>
<dbReference type="Gene3D" id="3.40.50.1820">
    <property type="entry name" value="alpha/beta hydrolase"/>
    <property type="match status" value="1"/>
</dbReference>
<proteinExistence type="inferred from homology"/>
<accession>A0A5M4FBP4</accession>
<evidence type="ECO:0000313" key="4">
    <source>
        <dbReference type="EMBL" id="KAA1395804.1"/>
    </source>
</evidence>
<dbReference type="InterPro" id="IPR022742">
    <property type="entry name" value="Hydrolase_4"/>
</dbReference>
<keyword evidence="5" id="KW-1185">Reference proteome</keyword>
<evidence type="ECO:0000313" key="5">
    <source>
        <dbReference type="Proteomes" id="UP000380867"/>
    </source>
</evidence>
<dbReference type="SUPFAM" id="SSF53474">
    <property type="entry name" value="alpha/beta-Hydrolases"/>
    <property type="match status" value="1"/>
</dbReference>
<comment type="caution">
    <text evidence="4">The sequence shown here is derived from an EMBL/GenBank/DDBJ whole genome shotgun (WGS) entry which is preliminary data.</text>
</comment>
<keyword evidence="2 4" id="KW-0378">Hydrolase</keyword>
<dbReference type="PANTHER" id="PTHR22946:SF9">
    <property type="entry name" value="POLYKETIDE TRANSFERASE AF380"/>
    <property type="match status" value="1"/>
</dbReference>
<reference evidence="4" key="1">
    <citation type="submission" date="2019-09" db="EMBL/GenBank/DDBJ databases">
        <authorList>
            <person name="Li J."/>
        </authorList>
    </citation>
    <scope>NUCLEOTIDE SEQUENCE [LARGE SCALE GENOMIC DNA]</scope>
    <source>
        <strain evidence="4">JCM 14732</strain>
    </source>
</reference>
<dbReference type="Pfam" id="PF12146">
    <property type="entry name" value="Hydrolase_4"/>
    <property type="match status" value="1"/>
</dbReference>
<evidence type="ECO:0000256" key="2">
    <source>
        <dbReference type="ARBA" id="ARBA00022801"/>
    </source>
</evidence>
<feature type="domain" description="Serine aminopeptidase S33" evidence="3">
    <location>
        <begin position="29"/>
        <end position="142"/>
    </location>
</feature>
<dbReference type="EMBL" id="SDPQ02000003">
    <property type="protein sequence ID" value="KAA1395804.1"/>
    <property type="molecule type" value="Genomic_DNA"/>
</dbReference>
<gene>
    <name evidence="4" type="ORF">ESP70_016835</name>
</gene>
<name>A0A5M4FBP4_9ACTN</name>
<dbReference type="InterPro" id="IPR029058">
    <property type="entry name" value="AB_hydrolase_fold"/>
</dbReference>
<dbReference type="Proteomes" id="UP000380867">
    <property type="component" value="Unassembled WGS sequence"/>
</dbReference>
<evidence type="ECO:0000256" key="1">
    <source>
        <dbReference type="ARBA" id="ARBA00008645"/>
    </source>
</evidence>
<dbReference type="RefSeq" id="WP_149690454.1">
    <property type="nucleotide sequence ID" value="NZ_SDPQ02000003.1"/>
</dbReference>
<dbReference type="OrthoDB" id="63034at2"/>
<dbReference type="InterPro" id="IPR050261">
    <property type="entry name" value="FrsA_esterase"/>
</dbReference>
<dbReference type="AlphaFoldDB" id="A0A5M4FBP4"/>
<organism evidence="4 5">
    <name type="scientific">Aeromicrobium ginsengisoli</name>
    <dbReference type="NCBI Taxonomy" id="363867"/>
    <lineage>
        <taxon>Bacteria</taxon>
        <taxon>Bacillati</taxon>
        <taxon>Actinomycetota</taxon>
        <taxon>Actinomycetes</taxon>
        <taxon>Propionibacteriales</taxon>
        <taxon>Nocardioidaceae</taxon>
        <taxon>Aeromicrobium</taxon>
    </lineage>
</organism>